<dbReference type="InterPro" id="IPR021109">
    <property type="entry name" value="Peptidase_aspartic_dom_sf"/>
</dbReference>
<dbReference type="CDD" id="cd05471">
    <property type="entry name" value="pepsin_like"/>
    <property type="match status" value="1"/>
</dbReference>
<feature type="signal peptide" evidence="4">
    <location>
        <begin position="1"/>
        <end position="20"/>
    </location>
</feature>
<evidence type="ECO:0000313" key="7">
    <source>
        <dbReference type="Proteomes" id="UP000800096"/>
    </source>
</evidence>
<dbReference type="PANTHER" id="PTHR47966">
    <property type="entry name" value="BETA-SITE APP-CLEAVING ENZYME, ISOFORM A-RELATED"/>
    <property type="match status" value="1"/>
</dbReference>
<dbReference type="AlphaFoldDB" id="A0A6A5Q9Z0"/>
<evidence type="ECO:0000256" key="4">
    <source>
        <dbReference type="SAM" id="SignalP"/>
    </source>
</evidence>
<dbReference type="PRINTS" id="PR00792">
    <property type="entry name" value="PEPSIN"/>
</dbReference>
<feature type="active site" evidence="2">
    <location>
        <position position="308"/>
    </location>
</feature>
<comment type="similarity">
    <text evidence="1">Belongs to the peptidase A1 family.</text>
</comment>
<dbReference type="EMBL" id="ML979141">
    <property type="protein sequence ID" value="KAF1912172.1"/>
    <property type="molecule type" value="Genomic_DNA"/>
</dbReference>
<dbReference type="GO" id="GO:0000324">
    <property type="term" value="C:fungal-type vacuole"/>
    <property type="evidence" value="ECO:0007669"/>
    <property type="project" value="TreeGrafter"/>
</dbReference>
<proteinExistence type="inferred from homology"/>
<dbReference type="GO" id="GO:0004190">
    <property type="term" value="F:aspartic-type endopeptidase activity"/>
    <property type="evidence" value="ECO:0007669"/>
    <property type="project" value="InterPro"/>
</dbReference>
<organism evidence="6 7">
    <name type="scientific">Ampelomyces quisqualis</name>
    <name type="common">Powdery mildew agent</name>
    <dbReference type="NCBI Taxonomy" id="50730"/>
    <lineage>
        <taxon>Eukaryota</taxon>
        <taxon>Fungi</taxon>
        <taxon>Dikarya</taxon>
        <taxon>Ascomycota</taxon>
        <taxon>Pezizomycotina</taxon>
        <taxon>Dothideomycetes</taxon>
        <taxon>Pleosporomycetidae</taxon>
        <taxon>Pleosporales</taxon>
        <taxon>Pleosporineae</taxon>
        <taxon>Phaeosphaeriaceae</taxon>
        <taxon>Ampelomyces</taxon>
    </lineage>
</organism>
<evidence type="ECO:0000259" key="5">
    <source>
        <dbReference type="PROSITE" id="PS51767"/>
    </source>
</evidence>
<dbReference type="Proteomes" id="UP000800096">
    <property type="component" value="Unassembled WGS sequence"/>
</dbReference>
<dbReference type="PROSITE" id="PS51767">
    <property type="entry name" value="PEPTIDASE_A1"/>
    <property type="match status" value="1"/>
</dbReference>
<dbReference type="OrthoDB" id="15189at2759"/>
<evidence type="ECO:0000256" key="2">
    <source>
        <dbReference type="PIRSR" id="PIRSR601461-1"/>
    </source>
</evidence>
<feature type="disulfide bond" evidence="3">
    <location>
        <begin position="345"/>
        <end position="380"/>
    </location>
</feature>
<keyword evidence="4" id="KW-0732">Signal</keyword>
<feature type="domain" description="Peptidase A1" evidence="5">
    <location>
        <begin position="68"/>
        <end position="416"/>
    </location>
</feature>
<evidence type="ECO:0000256" key="3">
    <source>
        <dbReference type="PIRSR" id="PIRSR601461-2"/>
    </source>
</evidence>
<gene>
    <name evidence="6" type="ORF">BDU57DRAFT_81691</name>
</gene>
<dbReference type="PANTHER" id="PTHR47966:SF47">
    <property type="entry name" value="ENDOPEPTIDASE, PUTATIVE (AFU_ORTHOLOGUE AFUA_3G01220)-RELATED"/>
    <property type="match status" value="1"/>
</dbReference>
<dbReference type="GO" id="GO:0006508">
    <property type="term" value="P:proteolysis"/>
    <property type="evidence" value="ECO:0007669"/>
    <property type="project" value="InterPro"/>
</dbReference>
<evidence type="ECO:0000256" key="1">
    <source>
        <dbReference type="ARBA" id="ARBA00007447"/>
    </source>
</evidence>
<feature type="chain" id="PRO_5025366858" evidence="4">
    <location>
        <begin position="21"/>
        <end position="430"/>
    </location>
</feature>
<dbReference type="Gene3D" id="2.40.70.10">
    <property type="entry name" value="Acid Proteases"/>
    <property type="match status" value="2"/>
</dbReference>
<evidence type="ECO:0000313" key="6">
    <source>
        <dbReference type="EMBL" id="KAF1912172.1"/>
    </source>
</evidence>
<dbReference type="Pfam" id="PF00026">
    <property type="entry name" value="Asp"/>
    <property type="match status" value="1"/>
</dbReference>
<protein>
    <submittedName>
        <fullName evidence="6">Aspartic peptidase domain-containing protein</fullName>
    </submittedName>
</protein>
<reference evidence="6" key="1">
    <citation type="journal article" date="2020" name="Stud. Mycol.">
        <title>101 Dothideomycetes genomes: a test case for predicting lifestyles and emergence of pathogens.</title>
        <authorList>
            <person name="Haridas S."/>
            <person name="Albert R."/>
            <person name="Binder M."/>
            <person name="Bloem J."/>
            <person name="Labutti K."/>
            <person name="Salamov A."/>
            <person name="Andreopoulos B."/>
            <person name="Baker S."/>
            <person name="Barry K."/>
            <person name="Bills G."/>
            <person name="Bluhm B."/>
            <person name="Cannon C."/>
            <person name="Castanera R."/>
            <person name="Culley D."/>
            <person name="Daum C."/>
            <person name="Ezra D."/>
            <person name="Gonzalez J."/>
            <person name="Henrissat B."/>
            <person name="Kuo A."/>
            <person name="Liang C."/>
            <person name="Lipzen A."/>
            <person name="Lutzoni F."/>
            <person name="Magnuson J."/>
            <person name="Mondo S."/>
            <person name="Nolan M."/>
            <person name="Ohm R."/>
            <person name="Pangilinan J."/>
            <person name="Park H.-J."/>
            <person name="Ramirez L."/>
            <person name="Alfaro M."/>
            <person name="Sun H."/>
            <person name="Tritt A."/>
            <person name="Yoshinaga Y."/>
            <person name="Zwiers L.-H."/>
            <person name="Turgeon B."/>
            <person name="Goodwin S."/>
            <person name="Spatafora J."/>
            <person name="Crous P."/>
            <person name="Grigoriev I."/>
        </authorList>
    </citation>
    <scope>NUCLEOTIDE SEQUENCE</scope>
    <source>
        <strain evidence="6">HMLAC05119</strain>
    </source>
</reference>
<dbReference type="InterPro" id="IPR034164">
    <property type="entry name" value="Pepsin-like_dom"/>
</dbReference>
<sequence>MHLPRLIIFFFGLSARSIVAATSGSVVARNNDNVLQLTVHDYRAKSLRKRELPLAPIQEDLVSTRFSYIVNVTVAGQELALVLDTGSHITWVIGPSFICLDQEKVEQSSSQCMLGRPLDTSRSTTLQVEEGQFNIRYADNEFMQGSVVTTQVGIGGISRKQQPLSISHQRIGIVEKGCWFGDKVSSGLLGLAFPTSPTRFSILHTLFQEKSTERIFSLALTRPTRTGDHISLPAYTSGGVLAFGGIPDVPTDGRWVHTPLVLSSPAASRRYTIMIDGFDITPPPEAHNLRNYQKGGRYASSPQIMAIDSGSTMVQVPSRIAAYIASLFVPPAWQYHKGDAYYVDCTAKAPRVGIKIAGTLYYISHDDLISPISEVDDDQCQLEIHPSSREILLLGTPWLKNVLVAFSFTSMSEGFMSKTGQVSIAGREKY</sequence>
<keyword evidence="7" id="KW-1185">Reference proteome</keyword>
<keyword evidence="3" id="KW-1015">Disulfide bond</keyword>
<feature type="active site" evidence="2">
    <location>
        <position position="84"/>
    </location>
</feature>
<dbReference type="InterPro" id="IPR033121">
    <property type="entry name" value="PEPTIDASE_A1"/>
</dbReference>
<dbReference type="SUPFAM" id="SSF50630">
    <property type="entry name" value="Acid proteases"/>
    <property type="match status" value="1"/>
</dbReference>
<accession>A0A6A5Q9Z0</accession>
<name>A0A6A5Q9Z0_AMPQU</name>
<dbReference type="InterPro" id="IPR001461">
    <property type="entry name" value="Aspartic_peptidase_A1"/>
</dbReference>